<evidence type="ECO:0000256" key="2">
    <source>
        <dbReference type="ARBA" id="ARBA00023015"/>
    </source>
</evidence>
<dbReference type="GO" id="GO:0005634">
    <property type="term" value="C:nucleus"/>
    <property type="evidence" value="ECO:0007669"/>
    <property type="project" value="UniProtKB-SubCell"/>
</dbReference>
<feature type="domain" description="Myb-like" evidence="8">
    <location>
        <begin position="137"/>
        <end position="194"/>
    </location>
</feature>
<evidence type="ECO:0000313" key="10">
    <source>
        <dbReference type="Proteomes" id="UP001630127"/>
    </source>
</evidence>
<feature type="region of interest" description="Disordered" evidence="7">
    <location>
        <begin position="254"/>
        <end position="291"/>
    </location>
</feature>
<evidence type="ECO:0000256" key="5">
    <source>
        <dbReference type="ARBA" id="ARBA00023163"/>
    </source>
</evidence>
<evidence type="ECO:0000259" key="8">
    <source>
        <dbReference type="PROSITE" id="PS50090"/>
    </source>
</evidence>
<dbReference type="InterPro" id="IPR044822">
    <property type="entry name" value="Myb_DNA-bind_4"/>
</dbReference>
<organism evidence="9 10">
    <name type="scientific">Cinchona calisaya</name>
    <dbReference type="NCBI Taxonomy" id="153742"/>
    <lineage>
        <taxon>Eukaryota</taxon>
        <taxon>Viridiplantae</taxon>
        <taxon>Streptophyta</taxon>
        <taxon>Embryophyta</taxon>
        <taxon>Tracheophyta</taxon>
        <taxon>Spermatophyta</taxon>
        <taxon>Magnoliopsida</taxon>
        <taxon>eudicotyledons</taxon>
        <taxon>Gunneridae</taxon>
        <taxon>Pentapetalae</taxon>
        <taxon>asterids</taxon>
        <taxon>lamiids</taxon>
        <taxon>Gentianales</taxon>
        <taxon>Rubiaceae</taxon>
        <taxon>Cinchonoideae</taxon>
        <taxon>Cinchoneae</taxon>
        <taxon>Cinchona</taxon>
    </lineage>
</organism>
<gene>
    <name evidence="9" type="ORF">ACH5RR_024524</name>
</gene>
<feature type="region of interest" description="Disordered" evidence="7">
    <location>
        <begin position="1"/>
        <end position="103"/>
    </location>
</feature>
<proteinExistence type="predicted"/>
<evidence type="ECO:0000256" key="1">
    <source>
        <dbReference type="ARBA" id="ARBA00004123"/>
    </source>
</evidence>
<dbReference type="PROSITE" id="PS50090">
    <property type="entry name" value="MYB_LIKE"/>
    <property type="match status" value="1"/>
</dbReference>
<dbReference type="Pfam" id="PF13837">
    <property type="entry name" value="Myb_DNA-bind_4"/>
    <property type="match status" value="1"/>
</dbReference>
<feature type="region of interest" description="Disordered" evidence="7">
    <location>
        <begin position="114"/>
        <end position="133"/>
    </location>
</feature>
<evidence type="ECO:0000256" key="6">
    <source>
        <dbReference type="ARBA" id="ARBA00023242"/>
    </source>
</evidence>
<dbReference type="AlphaFoldDB" id="A0ABD2Z047"/>
<dbReference type="Gene3D" id="1.10.10.60">
    <property type="entry name" value="Homeodomain-like"/>
    <property type="match status" value="1"/>
</dbReference>
<reference evidence="9 10" key="1">
    <citation type="submission" date="2024-11" db="EMBL/GenBank/DDBJ databases">
        <title>A near-complete genome assembly of Cinchona calisaya.</title>
        <authorList>
            <person name="Lian D.C."/>
            <person name="Zhao X.W."/>
            <person name="Wei L."/>
        </authorList>
    </citation>
    <scope>NUCLEOTIDE SEQUENCE [LARGE SCALE GENOMIC DNA]</scope>
    <source>
        <tissue evidence="9">Nenye</tissue>
    </source>
</reference>
<dbReference type="InterPro" id="IPR044823">
    <property type="entry name" value="ASIL1/2-like"/>
</dbReference>
<feature type="compositionally biased region" description="Pro residues" evidence="7">
    <location>
        <begin position="116"/>
        <end position="125"/>
    </location>
</feature>
<keyword evidence="3" id="KW-0175">Coiled coil</keyword>
<evidence type="ECO:0000313" key="9">
    <source>
        <dbReference type="EMBL" id="KAL3511807.1"/>
    </source>
</evidence>
<comment type="subcellular location">
    <subcellularLocation>
        <location evidence="1">Nucleus</location>
    </subcellularLocation>
</comment>
<dbReference type="InterPro" id="IPR001005">
    <property type="entry name" value="SANT/Myb"/>
</dbReference>
<sequence length="371" mass="42492">MDDTEDDARYPPSTYGMIQDYGSSNHQNFSVRSATQNVNKRYVEDDNVDDEEDEEIDDEEDEDNDENGVQRLGRDEFNDDNEDDDDDDDDYGDMQRHPKKRKLKSLLSSYEFAPRVPAPAAPPPKTSFGGRNSVADWSEHETFILLDAWGDKFLQHGRKSLRSEEWGEVAEKVSQESKIERTDSQCRNRLDTLKKKYKKEKAKLTDTVGFVSKWVYFEKMDTLLTSPQQQAGLSCGVDSGEYVFMNPGEYLNRSNGLDEMRDSPGISESADGGEDDSEGLPPKRSKSGRDKVDGASFKLLADSILKFSEIYEKIEISKRQQMLELEKMRMDFHRDLELQKKQILERAQAEIAKIRQGDDEDNDVSAENISR</sequence>
<name>A0ABD2Z047_9GENT</name>
<feature type="compositionally biased region" description="Polar residues" evidence="7">
    <location>
        <begin position="21"/>
        <end position="39"/>
    </location>
</feature>
<feature type="compositionally biased region" description="Acidic residues" evidence="7">
    <location>
        <begin position="45"/>
        <end position="66"/>
    </location>
</feature>
<protein>
    <recommendedName>
        <fullName evidence="8">Myb-like domain-containing protein</fullName>
    </recommendedName>
</protein>
<keyword evidence="2" id="KW-0805">Transcription regulation</keyword>
<dbReference type="GO" id="GO:0003677">
    <property type="term" value="F:DNA binding"/>
    <property type="evidence" value="ECO:0007669"/>
    <property type="project" value="UniProtKB-KW"/>
</dbReference>
<keyword evidence="6" id="KW-0539">Nucleus</keyword>
<dbReference type="FunFam" id="1.10.10.60:FF:000104">
    <property type="entry name" value="trihelix transcription factor ASIL2"/>
    <property type="match status" value="1"/>
</dbReference>
<evidence type="ECO:0000256" key="4">
    <source>
        <dbReference type="ARBA" id="ARBA00023125"/>
    </source>
</evidence>
<keyword evidence="4" id="KW-0238">DNA-binding</keyword>
<comment type="caution">
    <text evidence="9">The sequence shown here is derived from an EMBL/GenBank/DDBJ whole genome shotgun (WGS) entry which is preliminary data.</text>
</comment>
<dbReference type="PANTHER" id="PTHR31307">
    <property type="entry name" value="TRIHELIX TRANSCRIPTION FACTOR ASIL2"/>
    <property type="match status" value="1"/>
</dbReference>
<feature type="compositionally biased region" description="Acidic residues" evidence="7">
    <location>
        <begin position="77"/>
        <end position="92"/>
    </location>
</feature>
<dbReference type="Proteomes" id="UP001630127">
    <property type="component" value="Unassembled WGS sequence"/>
</dbReference>
<dbReference type="EMBL" id="JBJUIK010000011">
    <property type="protein sequence ID" value="KAL3511807.1"/>
    <property type="molecule type" value="Genomic_DNA"/>
</dbReference>
<evidence type="ECO:0000256" key="7">
    <source>
        <dbReference type="SAM" id="MobiDB-lite"/>
    </source>
</evidence>
<dbReference type="PANTHER" id="PTHR31307:SF6">
    <property type="entry name" value="OS01G0718900 PROTEIN"/>
    <property type="match status" value="1"/>
</dbReference>
<evidence type="ECO:0000256" key="3">
    <source>
        <dbReference type="ARBA" id="ARBA00023054"/>
    </source>
</evidence>
<keyword evidence="10" id="KW-1185">Reference proteome</keyword>
<accession>A0ABD2Z047</accession>
<keyword evidence="5" id="KW-0804">Transcription</keyword>